<dbReference type="AlphaFoldDB" id="A0A1Q5QA75"/>
<gene>
    <name evidence="1" type="ORF">UA08_01811</name>
</gene>
<organism evidence="1 2">
    <name type="scientific">Talaromyces atroroseus</name>
    <dbReference type="NCBI Taxonomy" id="1441469"/>
    <lineage>
        <taxon>Eukaryota</taxon>
        <taxon>Fungi</taxon>
        <taxon>Dikarya</taxon>
        <taxon>Ascomycota</taxon>
        <taxon>Pezizomycotina</taxon>
        <taxon>Eurotiomycetes</taxon>
        <taxon>Eurotiomycetidae</taxon>
        <taxon>Eurotiales</taxon>
        <taxon>Trichocomaceae</taxon>
        <taxon>Talaromyces</taxon>
        <taxon>Talaromyces sect. Trachyspermi</taxon>
    </lineage>
</organism>
<reference evidence="1 2" key="1">
    <citation type="submission" date="2015-06" db="EMBL/GenBank/DDBJ databases">
        <title>Talaromyces atroroseus IBT 11181 draft genome.</title>
        <authorList>
            <person name="Rasmussen K.B."/>
            <person name="Rasmussen S."/>
            <person name="Petersen B."/>
            <person name="Sicheritz-Ponten T."/>
            <person name="Mortensen U.H."/>
            <person name="Thrane U."/>
        </authorList>
    </citation>
    <scope>NUCLEOTIDE SEQUENCE [LARGE SCALE GENOMIC DNA]</scope>
    <source>
        <strain evidence="1 2">IBT 11181</strain>
    </source>
</reference>
<proteinExistence type="predicted"/>
<accession>A0A1Q5QA75</accession>
<evidence type="ECO:0000313" key="2">
    <source>
        <dbReference type="Proteomes" id="UP000214365"/>
    </source>
</evidence>
<evidence type="ECO:0000313" key="1">
    <source>
        <dbReference type="EMBL" id="OKL62847.1"/>
    </source>
</evidence>
<dbReference type="EMBL" id="LFMY01000002">
    <property type="protein sequence ID" value="OKL62847.1"/>
    <property type="molecule type" value="Genomic_DNA"/>
</dbReference>
<dbReference type="Proteomes" id="UP000214365">
    <property type="component" value="Unassembled WGS sequence"/>
</dbReference>
<comment type="caution">
    <text evidence="1">The sequence shown here is derived from an EMBL/GenBank/DDBJ whole genome shotgun (WGS) entry which is preliminary data.</text>
</comment>
<sequence>MSNDGKIPDIEEEIIKLRGEVEFVVTYETYIKGDPRPTEAILRTMSINLFLWDDRLLVSGLQFLRWRCSHEFKLTIKREADPDSAMEWILPFQPRSDTGSRTLTAEVDIPMRFQGVETMLVEIGSNGPMPVYDIRGVVLGFRNMHIRIRAFGEDEDCVPKSRHVYKDEAWNRDCEILARHHLDSLLMDGLDGL</sequence>
<dbReference type="RefSeq" id="XP_020122968.1">
    <property type="nucleotide sequence ID" value="XM_020261516.1"/>
</dbReference>
<dbReference type="GeneID" id="31001566"/>
<keyword evidence="2" id="KW-1185">Reference proteome</keyword>
<protein>
    <submittedName>
        <fullName evidence="1">Uncharacterized protein</fullName>
    </submittedName>
</protein>
<dbReference type="OrthoDB" id="4222710at2759"/>
<name>A0A1Q5QA75_TALAT</name>